<dbReference type="SUPFAM" id="SSF54160">
    <property type="entry name" value="Chromo domain-like"/>
    <property type="match status" value="1"/>
</dbReference>
<organism evidence="2 3">
    <name type="scientific">Austropuccinia psidii MF-1</name>
    <dbReference type="NCBI Taxonomy" id="1389203"/>
    <lineage>
        <taxon>Eukaryota</taxon>
        <taxon>Fungi</taxon>
        <taxon>Dikarya</taxon>
        <taxon>Basidiomycota</taxon>
        <taxon>Pucciniomycotina</taxon>
        <taxon>Pucciniomycetes</taxon>
        <taxon>Pucciniales</taxon>
        <taxon>Sphaerophragmiaceae</taxon>
        <taxon>Austropuccinia</taxon>
    </lineage>
</organism>
<reference evidence="2" key="1">
    <citation type="submission" date="2021-03" db="EMBL/GenBank/DDBJ databases">
        <title>Draft genome sequence of rust myrtle Austropuccinia psidii MF-1, a brazilian biotype.</title>
        <authorList>
            <person name="Quecine M.C."/>
            <person name="Pachon D.M.R."/>
            <person name="Bonatelli M.L."/>
            <person name="Correr F.H."/>
            <person name="Franceschini L.M."/>
            <person name="Leite T.F."/>
            <person name="Margarido G.R.A."/>
            <person name="Almeida C.A."/>
            <person name="Ferrarezi J.A."/>
            <person name="Labate C.A."/>
        </authorList>
    </citation>
    <scope>NUCLEOTIDE SEQUENCE</scope>
    <source>
        <strain evidence="2">MF-1</strain>
    </source>
</reference>
<keyword evidence="3" id="KW-1185">Reference proteome</keyword>
<evidence type="ECO:0000313" key="3">
    <source>
        <dbReference type="Proteomes" id="UP000765509"/>
    </source>
</evidence>
<dbReference type="Proteomes" id="UP000765509">
    <property type="component" value="Unassembled WGS sequence"/>
</dbReference>
<dbReference type="AlphaFoldDB" id="A0A9Q3BQL9"/>
<feature type="domain" description="Chromo" evidence="1">
    <location>
        <begin position="24"/>
        <end position="85"/>
    </location>
</feature>
<evidence type="ECO:0000313" key="2">
    <source>
        <dbReference type="EMBL" id="MBW0469370.1"/>
    </source>
</evidence>
<accession>A0A9Q3BQL9</accession>
<dbReference type="EMBL" id="AVOT02002162">
    <property type="protein sequence ID" value="MBW0469370.1"/>
    <property type="molecule type" value="Genomic_DNA"/>
</dbReference>
<proteinExistence type="predicted"/>
<dbReference type="InterPro" id="IPR016197">
    <property type="entry name" value="Chromo-like_dom_sf"/>
</dbReference>
<sequence>MKSSIPNGHQFPTPPVLVKEQKALEVAQALDSKPKRGKLRYLVECKGFSEYPERTAWKPASNLTSSPDLFKDFHTLYPDTPGYQEFDFMVLGGEYKL</sequence>
<dbReference type="PROSITE" id="PS50013">
    <property type="entry name" value="CHROMO_2"/>
    <property type="match status" value="1"/>
</dbReference>
<comment type="caution">
    <text evidence="2">The sequence shown here is derived from an EMBL/GenBank/DDBJ whole genome shotgun (WGS) entry which is preliminary data.</text>
</comment>
<evidence type="ECO:0000259" key="1">
    <source>
        <dbReference type="PROSITE" id="PS50013"/>
    </source>
</evidence>
<dbReference type="InterPro" id="IPR000953">
    <property type="entry name" value="Chromo/chromo_shadow_dom"/>
</dbReference>
<dbReference type="Gene3D" id="2.40.50.40">
    <property type="match status" value="1"/>
</dbReference>
<gene>
    <name evidence="2" type="ORF">O181_009085</name>
</gene>
<name>A0A9Q3BQL9_9BASI</name>
<dbReference type="GO" id="GO:0006338">
    <property type="term" value="P:chromatin remodeling"/>
    <property type="evidence" value="ECO:0007669"/>
    <property type="project" value="UniProtKB-ARBA"/>
</dbReference>
<protein>
    <recommendedName>
        <fullName evidence="1">Chromo domain-containing protein</fullName>
    </recommendedName>
</protein>